<keyword evidence="5 8" id="KW-0812">Transmembrane</keyword>
<dbReference type="PANTHER" id="PTHR43271">
    <property type="entry name" value="BLL2771 PROTEIN"/>
    <property type="match status" value="1"/>
</dbReference>
<keyword evidence="7 8" id="KW-0472">Membrane</keyword>
<comment type="similarity">
    <text evidence="2 8">Belongs to the major facilitator superfamily. Bcr/CmlA family.</text>
</comment>
<feature type="transmembrane region" description="Helical" evidence="8">
    <location>
        <begin position="145"/>
        <end position="169"/>
    </location>
</feature>
<gene>
    <name evidence="10" type="ORF">IC614_03845</name>
</gene>
<feature type="transmembrane region" description="Helical" evidence="8">
    <location>
        <begin position="226"/>
        <end position="247"/>
    </location>
</feature>
<dbReference type="InterPro" id="IPR020846">
    <property type="entry name" value="MFS_dom"/>
</dbReference>
<proteinExistence type="inferred from homology"/>
<dbReference type="AlphaFoldDB" id="A0A7T2LMW9"/>
<evidence type="ECO:0000256" key="3">
    <source>
        <dbReference type="ARBA" id="ARBA00022448"/>
    </source>
</evidence>
<dbReference type="CDD" id="cd17320">
    <property type="entry name" value="MFS_MdfA_MDR_like"/>
    <property type="match status" value="1"/>
</dbReference>
<dbReference type="EMBL" id="CP065592">
    <property type="protein sequence ID" value="QPQ55733.1"/>
    <property type="molecule type" value="Genomic_DNA"/>
</dbReference>
<comment type="subcellular location">
    <subcellularLocation>
        <location evidence="8">Cell inner membrane</location>
        <topology evidence="8">Multi-pass membrane protein</topology>
    </subcellularLocation>
    <subcellularLocation>
        <location evidence="1">Cell membrane</location>
        <topology evidence="1">Multi-pass membrane protein</topology>
    </subcellularLocation>
</comment>
<feature type="transmembrane region" description="Helical" evidence="8">
    <location>
        <begin position="175"/>
        <end position="195"/>
    </location>
</feature>
<dbReference type="Pfam" id="PF07690">
    <property type="entry name" value="MFS_1"/>
    <property type="match status" value="1"/>
</dbReference>
<dbReference type="InterPro" id="IPR036259">
    <property type="entry name" value="MFS_trans_sf"/>
</dbReference>
<feature type="transmembrane region" description="Helical" evidence="8">
    <location>
        <begin position="87"/>
        <end position="106"/>
    </location>
</feature>
<evidence type="ECO:0000256" key="6">
    <source>
        <dbReference type="ARBA" id="ARBA00022989"/>
    </source>
</evidence>
<dbReference type="PROSITE" id="PS50850">
    <property type="entry name" value="MFS"/>
    <property type="match status" value="1"/>
</dbReference>
<reference evidence="10 11" key="1">
    <citation type="submission" date="2020-11" db="EMBL/GenBank/DDBJ databases">
        <title>Genome seq and assembly of Sphingosinicella sp.</title>
        <authorList>
            <person name="Chhetri G."/>
        </authorList>
    </citation>
    <scope>NUCLEOTIDE SEQUENCE [LARGE SCALE GENOMIC DNA]</scope>
    <source>
        <strain evidence="10 11">UDD2</strain>
    </source>
</reference>
<keyword evidence="11" id="KW-1185">Reference proteome</keyword>
<feature type="transmembrane region" description="Helical" evidence="8">
    <location>
        <begin position="349"/>
        <end position="372"/>
    </location>
</feature>
<evidence type="ECO:0000256" key="1">
    <source>
        <dbReference type="ARBA" id="ARBA00004651"/>
    </source>
</evidence>
<dbReference type="Gene3D" id="1.20.1720.10">
    <property type="entry name" value="Multidrug resistance protein D"/>
    <property type="match status" value="1"/>
</dbReference>
<dbReference type="NCBIfam" id="TIGR00710">
    <property type="entry name" value="efflux_Bcr_CflA"/>
    <property type="match status" value="1"/>
</dbReference>
<organism evidence="10 11">
    <name type="scientific">Allosphingosinicella flava</name>
    <dbReference type="NCBI Taxonomy" id="2771430"/>
    <lineage>
        <taxon>Bacteria</taxon>
        <taxon>Pseudomonadati</taxon>
        <taxon>Pseudomonadota</taxon>
        <taxon>Alphaproteobacteria</taxon>
        <taxon>Sphingomonadales</taxon>
        <taxon>Sphingomonadaceae</taxon>
        <taxon>Allosphingosinicella</taxon>
    </lineage>
</organism>
<accession>A0A7T2LMW9</accession>
<dbReference type="GO" id="GO:0042910">
    <property type="term" value="F:xenobiotic transmembrane transporter activity"/>
    <property type="evidence" value="ECO:0007669"/>
    <property type="project" value="InterPro"/>
</dbReference>
<evidence type="ECO:0000256" key="2">
    <source>
        <dbReference type="ARBA" id="ARBA00006236"/>
    </source>
</evidence>
<dbReference type="GO" id="GO:1990961">
    <property type="term" value="P:xenobiotic detoxification by transmembrane export across the plasma membrane"/>
    <property type="evidence" value="ECO:0007669"/>
    <property type="project" value="InterPro"/>
</dbReference>
<evidence type="ECO:0000256" key="7">
    <source>
        <dbReference type="ARBA" id="ARBA00023136"/>
    </source>
</evidence>
<keyword evidence="6 8" id="KW-1133">Transmembrane helix</keyword>
<dbReference type="InterPro" id="IPR004812">
    <property type="entry name" value="Efflux_drug-R_Bcr/CmlA"/>
</dbReference>
<feature type="transmembrane region" description="Helical" evidence="8">
    <location>
        <begin position="20"/>
        <end position="39"/>
    </location>
</feature>
<feature type="transmembrane region" description="Helical" evidence="8">
    <location>
        <begin position="317"/>
        <end position="337"/>
    </location>
</feature>
<evidence type="ECO:0000259" key="9">
    <source>
        <dbReference type="PROSITE" id="PS50850"/>
    </source>
</evidence>
<feature type="transmembrane region" description="Helical" evidence="8">
    <location>
        <begin position="378"/>
        <end position="400"/>
    </location>
</feature>
<evidence type="ECO:0000256" key="4">
    <source>
        <dbReference type="ARBA" id="ARBA00022475"/>
    </source>
</evidence>
<feature type="transmembrane region" description="Helical" evidence="8">
    <location>
        <begin position="59"/>
        <end position="75"/>
    </location>
</feature>
<dbReference type="KEGG" id="sflv:IC614_03845"/>
<feature type="transmembrane region" description="Helical" evidence="8">
    <location>
        <begin position="112"/>
        <end position="133"/>
    </location>
</feature>
<feature type="transmembrane region" description="Helical" evidence="8">
    <location>
        <begin position="290"/>
        <end position="311"/>
    </location>
</feature>
<keyword evidence="3 8" id="KW-0813">Transport</keyword>
<keyword evidence="8" id="KW-0997">Cell inner membrane</keyword>
<evidence type="ECO:0000313" key="10">
    <source>
        <dbReference type="EMBL" id="QPQ55733.1"/>
    </source>
</evidence>
<dbReference type="SUPFAM" id="SSF103473">
    <property type="entry name" value="MFS general substrate transporter"/>
    <property type="match status" value="1"/>
</dbReference>
<dbReference type="RefSeq" id="WP_200972478.1">
    <property type="nucleotide sequence ID" value="NZ_CP065592.1"/>
</dbReference>
<dbReference type="Proteomes" id="UP000594873">
    <property type="component" value="Chromosome"/>
</dbReference>
<evidence type="ECO:0000256" key="8">
    <source>
        <dbReference type="RuleBase" id="RU365088"/>
    </source>
</evidence>
<dbReference type="PANTHER" id="PTHR43271:SF2">
    <property type="entry name" value="BLL2771 PROTEIN"/>
    <property type="match status" value="1"/>
</dbReference>
<dbReference type="GO" id="GO:0005886">
    <property type="term" value="C:plasma membrane"/>
    <property type="evidence" value="ECO:0007669"/>
    <property type="project" value="UniProtKB-SubCell"/>
</dbReference>
<feature type="domain" description="Major facilitator superfamily (MFS) profile" evidence="9">
    <location>
        <begin position="17"/>
        <end position="402"/>
    </location>
</feature>
<evidence type="ECO:0000313" key="11">
    <source>
        <dbReference type="Proteomes" id="UP000594873"/>
    </source>
</evidence>
<keyword evidence="4" id="KW-1003">Cell membrane</keyword>
<protein>
    <recommendedName>
        <fullName evidence="8">Bcr/CflA family efflux transporter</fullName>
    </recommendedName>
</protein>
<evidence type="ECO:0000256" key="5">
    <source>
        <dbReference type="ARBA" id="ARBA00022692"/>
    </source>
</evidence>
<name>A0A7T2LMW9_9SPHN</name>
<sequence>MTDARPADSPLWTGPRLHEFVAMMAALMAVNALAIDSMLPALPSIGASLNVADENQRQLVITAYLLGFGVAQLPYGPFSDRFGRKPILVVSLLFYAVFALLAGIASSFTLLLGARFCQGLAAAGTRVLVVSIARDRFQGPTMARVMSITFIVFMLVPVLAPALGQAILAVATWRVIFITLAIYGAAVLTWALIRLPETLPVEKRRPLSLSKIREAVSMTLTHRLSIGNTLALTLVMGGLFSFINSIQQIVFDVFKRPDLMAVVFASIAGPMAISSYLNSRIVERIGSRRIMLAGLALFAGIATLHLGISYFLGENLLTFIVLQALTMACFGLISANLGSVAMQPLGHIAGTASSVQGLITTVGGALIGLWVGQHFNGTTIPLLAGFALCGFAGLLLAVWANRPQPA</sequence>
<feature type="transmembrane region" description="Helical" evidence="8">
    <location>
        <begin position="259"/>
        <end position="278"/>
    </location>
</feature>
<dbReference type="InterPro" id="IPR011701">
    <property type="entry name" value="MFS"/>
</dbReference>